<evidence type="ECO:0000313" key="5">
    <source>
        <dbReference type="Proteomes" id="UP000799767"/>
    </source>
</evidence>
<sequence>MSHAWIGAGLLAAFLAKAHAQPPFSNPFAPPSTATTGAPFTGIANTPTSTSTTPTPTPTPTSTPTTLQTTTNPLLASTRSVAKTASSKSRVTPSSSSSTTATSSVLPQNTSPAGQSATSTSTSAASSSTLGSAAQNGVNPVASHSGMSSSAKIGIGVGVGVGLALLALLALLAFLFMQRRKKRRDRESHASAEKLRHASDRPAMASGVPALAGAAALGRSTSNASSQYEPRTPSRHSSIIAHEAATPADATAEPKSLRSPPRQPPQLILPTHEPAFDDSFAAPGYLGTQSALDGRSGEVSPVSGVSPVDSRPPSPLSERDL</sequence>
<keyword evidence="2" id="KW-0472">Membrane</keyword>
<evidence type="ECO:0000256" key="1">
    <source>
        <dbReference type="SAM" id="MobiDB-lite"/>
    </source>
</evidence>
<feature type="compositionally biased region" description="Basic and acidic residues" evidence="1">
    <location>
        <begin position="185"/>
        <end position="200"/>
    </location>
</feature>
<dbReference type="RefSeq" id="XP_033594545.1">
    <property type="nucleotide sequence ID" value="XM_033736466.1"/>
</dbReference>
<keyword evidence="3" id="KW-0732">Signal</keyword>
<feature type="compositionally biased region" description="Polar residues" evidence="1">
    <location>
        <begin position="219"/>
        <end position="229"/>
    </location>
</feature>
<keyword evidence="5" id="KW-1185">Reference proteome</keyword>
<feature type="chain" id="PRO_5025572249" description="Mid2 domain-containing protein" evidence="3">
    <location>
        <begin position="21"/>
        <end position="321"/>
    </location>
</feature>
<organism evidence="4 5">
    <name type="scientific">Neohortaea acidophila</name>
    <dbReference type="NCBI Taxonomy" id="245834"/>
    <lineage>
        <taxon>Eukaryota</taxon>
        <taxon>Fungi</taxon>
        <taxon>Dikarya</taxon>
        <taxon>Ascomycota</taxon>
        <taxon>Pezizomycotina</taxon>
        <taxon>Dothideomycetes</taxon>
        <taxon>Dothideomycetidae</taxon>
        <taxon>Mycosphaerellales</taxon>
        <taxon>Teratosphaeriaceae</taxon>
        <taxon>Neohortaea</taxon>
    </lineage>
</organism>
<dbReference type="EMBL" id="MU001631">
    <property type="protein sequence ID" value="KAF2487976.1"/>
    <property type="molecule type" value="Genomic_DNA"/>
</dbReference>
<reference evidence="4" key="1">
    <citation type="journal article" date="2020" name="Stud. Mycol.">
        <title>101 Dothideomycetes genomes: a test case for predicting lifestyles and emergence of pathogens.</title>
        <authorList>
            <person name="Haridas S."/>
            <person name="Albert R."/>
            <person name="Binder M."/>
            <person name="Bloem J."/>
            <person name="Labutti K."/>
            <person name="Salamov A."/>
            <person name="Andreopoulos B."/>
            <person name="Baker S."/>
            <person name="Barry K."/>
            <person name="Bills G."/>
            <person name="Bluhm B."/>
            <person name="Cannon C."/>
            <person name="Castanera R."/>
            <person name="Culley D."/>
            <person name="Daum C."/>
            <person name="Ezra D."/>
            <person name="Gonzalez J."/>
            <person name="Henrissat B."/>
            <person name="Kuo A."/>
            <person name="Liang C."/>
            <person name="Lipzen A."/>
            <person name="Lutzoni F."/>
            <person name="Magnuson J."/>
            <person name="Mondo S."/>
            <person name="Nolan M."/>
            <person name="Ohm R."/>
            <person name="Pangilinan J."/>
            <person name="Park H.-J."/>
            <person name="Ramirez L."/>
            <person name="Alfaro M."/>
            <person name="Sun H."/>
            <person name="Tritt A."/>
            <person name="Yoshinaga Y."/>
            <person name="Zwiers L.-H."/>
            <person name="Turgeon B."/>
            <person name="Goodwin S."/>
            <person name="Spatafora J."/>
            <person name="Crous P."/>
            <person name="Grigoriev I."/>
        </authorList>
    </citation>
    <scope>NUCLEOTIDE SEQUENCE</scope>
    <source>
        <strain evidence="4">CBS 113389</strain>
    </source>
</reference>
<feature type="compositionally biased region" description="Low complexity" evidence="1">
    <location>
        <begin position="297"/>
        <end position="309"/>
    </location>
</feature>
<accession>A0A6A6Q7Q7</accession>
<evidence type="ECO:0000313" key="4">
    <source>
        <dbReference type="EMBL" id="KAF2487976.1"/>
    </source>
</evidence>
<proteinExistence type="predicted"/>
<protein>
    <recommendedName>
        <fullName evidence="6">Mid2 domain-containing protein</fullName>
    </recommendedName>
</protein>
<feature type="region of interest" description="Disordered" evidence="1">
    <location>
        <begin position="181"/>
        <end position="321"/>
    </location>
</feature>
<feature type="compositionally biased region" description="Low complexity" evidence="1">
    <location>
        <begin position="241"/>
        <end position="254"/>
    </location>
</feature>
<evidence type="ECO:0000256" key="3">
    <source>
        <dbReference type="SAM" id="SignalP"/>
    </source>
</evidence>
<evidence type="ECO:0000256" key="2">
    <source>
        <dbReference type="SAM" id="Phobius"/>
    </source>
</evidence>
<name>A0A6A6Q7Q7_9PEZI</name>
<dbReference type="GeneID" id="54477468"/>
<gene>
    <name evidence="4" type="ORF">BDY17DRAFT_320485</name>
</gene>
<evidence type="ECO:0008006" key="6">
    <source>
        <dbReference type="Google" id="ProtNLM"/>
    </source>
</evidence>
<feature type="region of interest" description="Disordered" evidence="1">
    <location>
        <begin position="26"/>
        <end position="135"/>
    </location>
</feature>
<keyword evidence="2" id="KW-1133">Transmembrane helix</keyword>
<dbReference type="AlphaFoldDB" id="A0A6A6Q7Q7"/>
<dbReference type="Proteomes" id="UP000799767">
    <property type="component" value="Unassembled WGS sequence"/>
</dbReference>
<feature type="signal peptide" evidence="3">
    <location>
        <begin position="1"/>
        <end position="20"/>
    </location>
</feature>
<feature type="compositionally biased region" description="Low complexity" evidence="1">
    <location>
        <begin position="84"/>
        <end position="135"/>
    </location>
</feature>
<keyword evidence="2" id="KW-0812">Transmembrane</keyword>
<feature type="transmembrane region" description="Helical" evidence="2">
    <location>
        <begin position="153"/>
        <end position="176"/>
    </location>
</feature>
<feature type="compositionally biased region" description="Low complexity" evidence="1">
    <location>
        <begin position="62"/>
        <end position="75"/>
    </location>
</feature>